<name>A0A5C6A0V8_9BACT</name>
<evidence type="ECO:0000313" key="7">
    <source>
        <dbReference type="Proteomes" id="UP000320176"/>
    </source>
</evidence>
<comment type="subcellular location">
    <subcellularLocation>
        <location evidence="1">Membrane</location>
        <topology evidence="1">Multi-pass membrane protein</topology>
    </subcellularLocation>
</comment>
<dbReference type="InterPro" id="IPR019109">
    <property type="entry name" value="MamF_MmsF"/>
</dbReference>
<dbReference type="Pfam" id="PF09685">
    <property type="entry name" value="MamF_MmsF"/>
    <property type="match status" value="1"/>
</dbReference>
<feature type="transmembrane region" description="Helical" evidence="5">
    <location>
        <begin position="112"/>
        <end position="138"/>
    </location>
</feature>
<evidence type="ECO:0000313" key="6">
    <source>
        <dbReference type="EMBL" id="TWT92838.1"/>
    </source>
</evidence>
<proteinExistence type="predicted"/>
<dbReference type="EMBL" id="SJPN01000010">
    <property type="protein sequence ID" value="TWT92838.1"/>
    <property type="molecule type" value="Genomic_DNA"/>
</dbReference>
<evidence type="ECO:0000256" key="4">
    <source>
        <dbReference type="ARBA" id="ARBA00023136"/>
    </source>
</evidence>
<keyword evidence="3 5" id="KW-1133">Transmembrane helix</keyword>
<comment type="caution">
    <text evidence="6">The sequence shown here is derived from an EMBL/GenBank/DDBJ whole genome shotgun (WGS) entry which is preliminary data.</text>
</comment>
<keyword evidence="4 5" id="KW-0472">Membrane</keyword>
<evidence type="ECO:0000256" key="2">
    <source>
        <dbReference type="ARBA" id="ARBA00022692"/>
    </source>
</evidence>
<feature type="transmembrane region" description="Helical" evidence="5">
    <location>
        <begin position="70"/>
        <end position="91"/>
    </location>
</feature>
<organism evidence="6 7">
    <name type="scientific">Stieleria varia</name>
    <dbReference type="NCBI Taxonomy" id="2528005"/>
    <lineage>
        <taxon>Bacteria</taxon>
        <taxon>Pseudomonadati</taxon>
        <taxon>Planctomycetota</taxon>
        <taxon>Planctomycetia</taxon>
        <taxon>Pirellulales</taxon>
        <taxon>Pirellulaceae</taxon>
        <taxon>Stieleria</taxon>
    </lineage>
</organism>
<dbReference type="AlphaFoldDB" id="A0A5C6A0V8"/>
<keyword evidence="2 5" id="KW-0812">Transmembrane</keyword>
<evidence type="ECO:0008006" key="8">
    <source>
        <dbReference type="Google" id="ProtNLM"/>
    </source>
</evidence>
<protein>
    <recommendedName>
        <fullName evidence="8">SHOCT domain-containing protein</fullName>
    </recommendedName>
</protein>
<dbReference type="Proteomes" id="UP000320176">
    <property type="component" value="Unassembled WGS sequence"/>
</dbReference>
<reference evidence="6 7" key="1">
    <citation type="submission" date="2019-02" db="EMBL/GenBank/DDBJ databases">
        <title>Deep-cultivation of Planctomycetes and their phenomic and genomic characterization uncovers novel biology.</title>
        <authorList>
            <person name="Wiegand S."/>
            <person name="Jogler M."/>
            <person name="Boedeker C."/>
            <person name="Pinto D."/>
            <person name="Vollmers J."/>
            <person name="Rivas-Marin E."/>
            <person name="Kohn T."/>
            <person name="Peeters S.H."/>
            <person name="Heuer A."/>
            <person name="Rast P."/>
            <person name="Oberbeckmann S."/>
            <person name="Bunk B."/>
            <person name="Jeske O."/>
            <person name="Meyerdierks A."/>
            <person name="Storesund J.E."/>
            <person name="Kallscheuer N."/>
            <person name="Luecker S."/>
            <person name="Lage O.M."/>
            <person name="Pohl T."/>
            <person name="Merkel B.J."/>
            <person name="Hornburger P."/>
            <person name="Mueller R.-W."/>
            <person name="Bruemmer F."/>
            <person name="Labrenz M."/>
            <person name="Spormann A.M."/>
            <person name="Op Den Camp H."/>
            <person name="Overmann J."/>
            <person name="Amann R."/>
            <person name="Jetten M.S.M."/>
            <person name="Mascher T."/>
            <person name="Medema M.H."/>
            <person name="Devos D.P."/>
            <person name="Kaster A.-K."/>
            <person name="Ovreas L."/>
            <person name="Rohde M."/>
            <person name="Galperin M.Y."/>
            <person name="Jogler C."/>
        </authorList>
    </citation>
    <scope>NUCLEOTIDE SEQUENCE [LARGE SCALE GENOMIC DNA]</scope>
    <source>
        <strain evidence="6 7">Pla52n</strain>
    </source>
</reference>
<evidence type="ECO:0000256" key="5">
    <source>
        <dbReference type="SAM" id="Phobius"/>
    </source>
</evidence>
<accession>A0A5C6A0V8</accession>
<evidence type="ECO:0000256" key="1">
    <source>
        <dbReference type="ARBA" id="ARBA00004141"/>
    </source>
</evidence>
<evidence type="ECO:0000256" key="3">
    <source>
        <dbReference type="ARBA" id="ARBA00022989"/>
    </source>
</evidence>
<dbReference type="RefSeq" id="WP_197455055.1">
    <property type="nucleotide sequence ID" value="NZ_CP151726.1"/>
</dbReference>
<gene>
    <name evidence="6" type="ORF">Pla52n_62030</name>
</gene>
<keyword evidence="7" id="KW-1185">Reference proteome</keyword>
<sequence length="168" mass="18760">MAISDEFERLAQMRRDGLLTETEFEEAKRLAMQEQRKTQPAGFSSSSISGSQPGMVCGMREETWCMLMHLSQLLVFSGLGIVAPIVMWALGKDQSELTRRHGARMMNWLISGLLYAAIAGFMSLFLIGIPFLILLAVLDVVFPIVAAVKCNNHEVWSYPGAIKFFPED</sequence>